<protein>
    <recommendedName>
        <fullName evidence="3">DUF4868 domain-containing protein</fullName>
    </recommendedName>
</protein>
<evidence type="ECO:0000313" key="1">
    <source>
        <dbReference type="EMBL" id="MSN96405.1"/>
    </source>
</evidence>
<dbReference type="RefSeq" id="WP_154570671.1">
    <property type="nucleotide sequence ID" value="NZ_VWSJ01000012.1"/>
</dbReference>
<dbReference type="EMBL" id="VWSJ01000012">
    <property type="protein sequence ID" value="MSN96405.1"/>
    <property type="molecule type" value="Genomic_DNA"/>
</dbReference>
<dbReference type="AlphaFoldDB" id="A0A6L5WK63"/>
<proteinExistence type="predicted"/>
<organism evidence="1 2">
    <name type="scientific">Campylobacter portucalensis</name>
    <dbReference type="NCBI Taxonomy" id="2608384"/>
    <lineage>
        <taxon>Bacteria</taxon>
        <taxon>Pseudomonadati</taxon>
        <taxon>Campylobacterota</taxon>
        <taxon>Epsilonproteobacteria</taxon>
        <taxon>Campylobacterales</taxon>
        <taxon>Campylobacteraceae</taxon>
        <taxon>Campylobacter</taxon>
    </lineage>
</organism>
<name>A0A6L5WK63_9BACT</name>
<comment type="caution">
    <text evidence="1">The sequence shown here is derived from an EMBL/GenBank/DDBJ whole genome shotgun (WGS) entry which is preliminary data.</text>
</comment>
<evidence type="ECO:0000313" key="2">
    <source>
        <dbReference type="Proteomes" id="UP000476338"/>
    </source>
</evidence>
<reference evidence="1 2" key="2">
    <citation type="submission" date="2020-03" db="EMBL/GenBank/DDBJ databases">
        <title>Campylobacter portucalensis sp. nov., a new species of Campylobacter isolated from the reproductive tract of bulls.</title>
        <authorList>
            <person name="Silva M.F."/>
            <person name="Pereira G."/>
            <person name="Carneiro C."/>
            <person name="Hemphill A."/>
            <person name="Mateus L."/>
            <person name="Lopes-Da-Costa L."/>
            <person name="Silva E."/>
        </authorList>
    </citation>
    <scope>NUCLEOTIDE SEQUENCE [LARGE SCALE GENOMIC DNA]</scope>
    <source>
        <strain evidence="1 2">FMV-PI01</strain>
    </source>
</reference>
<sequence>MNSKLMATDKHNFYSVFGNIQDETNIKNDNEIFFNKIDISNEYKYLNNPDRMISKEDNEWFFVDFNSIDFRDEILEIFNIFNNTGSYPNLSRDDFKKIKHFVYGFIYENNHIINIQNVKNGNFIKNKTLLKVISNNVKYEKAEQILTFYNEVDIFIDRNNEKIYFQDFKDLKYFNNKFLAIYKEAIEEDSANFKEFVNSNISLFSVNIPHNKIRNRNSKKLKYVLDNNMLDGFIGKENIIREYINTYNISTKLKYENDKFIIDENKDLTSLIEIIFEQHYTGAITEQHLLASGNEIVENNS</sequence>
<keyword evidence="2" id="KW-1185">Reference proteome</keyword>
<reference evidence="1 2" key="1">
    <citation type="submission" date="2019-09" db="EMBL/GenBank/DDBJ databases">
        <authorList>
            <person name="Silva M."/>
            <person name="Pereira G."/>
            <person name="Lopes-Da-Costa L."/>
            <person name="Silva E."/>
        </authorList>
    </citation>
    <scope>NUCLEOTIDE SEQUENCE [LARGE SCALE GENOMIC DNA]</scope>
    <source>
        <strain evidence="1 2">FMV-PI01</strain>
    </source>
</reference>
<gene>
    <name evidence="1" type="ORF">F1B92_04285</name>
</gene>
<dbReference type="Proteomes" id="UP000476338">
    <property type="component" value="Unassembled WGS sequence"/>
</dbReference>
<evidence type="ECO:0008006" key="3">
    <source>
        <dbReference type="Google" id="ProtNLM"/>
    </source>
</evidence>
<accession>A0A6L5WK63</accession>